<dbReference type="CDD" id="cd06225">
    <property type="entry name" value="HAMP"/>
    <property type="match status" value="1"/>
</dbReference>
<feature type="transmembrane region" description="Helical" evidence="5">
    <location>
        <begin position="12"/>
        <end position="31"/>
    </location>
</feature>
<dbReference type="InterPro" id="IPR000014">
    <property type="entry name" value="PAS"/>
</dbReference>
<dbReference type="PRINTS" id="PR00260">
    <property type="entry name" value="CHEMTRNSDUCR"/>
</dbReference>
<dbReference type="Pfam" id="PF13188">
    <property type="entry name" value="PAS_8"/>
    <property type="match status" value="1"/>
</dbReference>
<dbReference type="GO" id="GO:0016020">
    <property type="term" value="C:membrane"/>
    <property type="evidence" value="ECO:0007669"/>
    <property type="project" value="UniProtKB-SubCell"/>
</dbReference>
<evidence type="ECO:0000256" key="2">
    <source>
        <dbReference type="ARBA" id="ARBA00023224"/>
    </source>
</evidence>
<dbReference type="GO" id="GO:0004888">
    <property type="term" value="F:transmembrane signaling receptor activity"/>
    <property type="evidence" value="ECO:0007669"/>
    <property type="project" value="InterPro"/>
</dbReference>
<feature type="domain" description="HAMP" evidence="7">
    <location>
        <begin position="247"/>
        <end position="301"/>
    </location>
</feature>
<name>A0A2Z2NLH1_9GAMM</name>
<organism evidence="8 9">
    <name type="scientific">Granulosicoccus antarcticus IMCC3135</name>
    <dbReference type="NCBI Taxonomy" id="1192854"/>
    <lineage>
        <taxon>Bacteria</taxon>
        <taxon>Pseudomonadati</taxon>
        <taxon>Pseudomonadota</taxon>
        <taxon>Gammaproteobacteria</taxon>
        <taxon>Chromatiales</taxon>
        <taxon>Granulosicoccaceae</taxon>
        <taxon>Granulosicoccus</taxon>
    </lineage>
</organism>
<accession>A0A2Z2NLH1</accession>
<dbReference type="GO" id="GO:0006935">
    <property type="term" value="P:chemotaxis"/>
    <property type="evidence" value="ECO:0007669"/>
    <property type="project" value="InterPro"/>
</dbReference>
<dbReference type="InterPro" id="IPR004090">
    <property type="entry name" value="Chemotax_Me-accpt_rcpt"/>
</dbReference>
<dbReference type="GO" id="GO:0007165">
    <property type="term" value="P:signal transduction"/>
    <property type="evidence" value="ECO:0007669"/>
    <property type="project" value="UniProtKB-KW"/>
</dbReference>
<dbReference type="Gene3D" id="6.10.340.10">
    <property type="match status" value="1"/>
</dbReference>
<keyword evidence="9" id="KW-1185">Reference proteome</keyword>
<evidence type="ECO:0000256" key="1">
    <source>
        <dbReference type="ARBA" id="ARBA00004370"/>
    </source>
</evidence>
<dbReference type="PROSITE" id="PS50885">
    <property type="entry name" value="HAMP"/>
    <property type="match status" value="2"/>
</dbReference>
<dbReference type="Proteomes" id="UP000250079">
    <property type="component" value="Chromosome"/>
</dbReference>
<dbReference type="SMART" id="SM00283">
    <property type="entry name" value="MA"/>
    <property type="match status" value="1"/>
</dbReference>
<evidence type="ECO:0000256" key="4">
    <source>
        <dbReference type="PROSITE-ProRule" id="PRU00284"/>
    </source>
</evidence>
<dbReference type="InterPro" id="IPR004089">
    <property type="entry name" value="MCPsignal_dom"/>
</dbReference>
<dbReference type="AlphaFoldDB" id="A0A2Z2NLH1"/>
<evidence type="ECO:0000259" key="7">
    <source>
        <dbReference type="PROSITE" id="PS50885"/>
    </source>
</evidence>
<evidence type="ECO:0000259" key="6">
    <source>
        <dbReference type="PROSITE" id="PS50111"/>
    </source>
</evidence>
<gene>
    <name evidence="8" type="primary">ctpH</name>
    <name evidence="8" type="ORF">IMCC3135_09510</name>
</gene>
<comment type="similarity">
    <text evidence="3">Belongs to the methyl-accepting chemotaxis (MCP) protein family.</text>
</comment>
<evidence type="ECO:0000256" key="3">
    <source>
        <dbReference type="ARBA" id="ARBA00029447"/>
    </source>
</evidence>
<dbReference type="RefSeq" id="WP_088917364.1">
    <property type="nucleotide sequence ID" value="NZ_CP018632.1"/>
</dbReference>
<protein>
    <submittedName>
        <fullName evidence="8">Methyl-accepting chemotaxis protein CtpH</fullName>
    </submittedName>
</protein>
<keyword evidence="5" id="KW-0472">Membrane</keyword>
<evidence type="ECO:0000313" key="9">
    <source>
        <dbReference type="Proteomes" id="UP000250079"/>
    </source>
</evidence>
<evidence type="ECO:0000256" key="5">
    <source>
        <dbReference type="SAM" id="Phobius"/>
    </source>
</evidence>
<dbReference type="KEGG" id="gai:IMCC3135_09510"/>
<feature type="transmembrane region" description="Helical" evidence="5">
    <location>
        <begin position="222"/>
        <end position="245"/>
    </location>
</feature>
<evidence type="ECO:0000313" key="8">
    <source>
        <dbReference type="EMBL" id="ASJ71999.1"/>
    </source>
</evidence>
<dbReference type="PROSITE" id="PS50111">
    <property type="entry name" value="CHEMOTAXIS_TRANSDUC_2"/>
    <property type="match status" value="1"/>
</dbReference>
<dbReference type="OrthoDB" id="9177152at2"/>
<keyword evidence="2 4" id="KW-0807">Transducer</keyword>
<dbReference type="Gene3D" id="3.30.450.20">
    <property type="entry name" value="PAS domain"/>
    <property type="match status" value="1"/>
</dbReference>
<sequence>MKLNTISTTYFVINSVLMISILGTVISMLGYQKKLIDSQTIRYQSMLTADELRQSSDDLTRLARTFSSTGDSRYEQQYWDVLAIRNGEKPRPLNYERIYWDFIAAGEDPGVYGKTISLINKMRALGFSEEELGKLTQAQKNSDGLVKLETTAMNAVKGLFEDNQGGFTRKGLPDLKLATQLMYSDQYHQLKAQIMRPVNDFFILLDKRTEKVVTDNITGMQIYFGILLALIAVAVTSAALSYWSFRVKFMQPMITLGSALKQIAQGALSNNTRLDDSETNEIGDIARYFNQASDRFDNIVKTIKDDTTTALRLQQALDNSSANIAVADDTDKIIYCNPAANASLYRINKDVNNTPSSKRFEPLGAPWFNLHPEPEKRSKLRGLRSHYEETVTHKERSFSMVANPINDESGEFLGTIIEWKDVTLNVEAQHAQRIKNELSEAKALNSQVDVLLEIVNSAIQGDLTRKVTITGDDIVGRMGRGIETLLDVLRSNLTHIRESAFALTASSETLASTSGEIGSMAVNASSEMGTVKSTSITMRNEIDSVAAALEEMSASIKQIALNAGEATLVARQAVSIAKDTDSTVRQLSESSISIGHVLKVITSIAEQTNLLALNATIEAARAGDAGKGFAVVANEVKELAKETARATEEIGNSIETIQTNSGNAVKAITTIGDTINRINDIQNTITIAMEEQTATAIEISKSVQSTALNSESISQNIGNVATGIDQTQNGVVRLQAASHEIANMAVELRRRVDNFELNDSLSSNPVTAFSQVHHKLP</sequence>
<dbReference type="PANTHER" id="PTHR32089:SF112">
    <property type="entry name" value="LYSOZYME-LIKE PROTEIN-RELATED"/>
    <property type="match status" value="1"/>
</dbReference>
<keyword evidence="5" id="KW-0812">Transmembrane</keyword>
<dbReference type="SMART" id="SM00304">
    <property type="entry name" value="HAMP"/>
    <property type="match status" value="2"/>
</dbReference>
<dbReference type="Pfam" id="PF00672">
    <property type="entry name" value="HAMP"/>
    <property type="match status" value="1"/>
</dbReference>
<dbReference type="Pfam" id="PF00015">
    <property type="entry name" value="MCPsignal"/>
    <property type="match status" value="1"/>
</dbReference>
<feature type="domain" description="HAMP" evidence="7">
    <location>
        <begin position="442"/>
        <end position="494"/>
    </location>
</feature>
<feature type="domain" description="Methyl-accepting transducer" evidence="6">
    <location>
        <begin position="513"/>
        <end position="735"/>
    </location>
</feature>
<dbReference type="SUPFAM" id="SSF55785">
    <property type="entry name" value="PYP-like sensor domain (PAS domain)"/>
    <property type="match status" value="1"/>
</dbReference>
<proteinExistence type="inferred from homology"/>
<dbReference type="SUPFAM" id="SSF58104">
    <property type="entry name" value="Methyl-accepting chemotaxis protein (MCP) signaling domain"/>
    <property type="match status" value="1"/>
</dbReference>
<comment type="subcellular location">
    <subcellularLocation>
        <location evidence="1">Membrane</location>
    </subcellularLocation>
</comment>
<dbReference type="Gene3D" id="1.10.287.950">
    <property type="entry name" value="Methyl-accepting chemotaxis protein"/>
    <property type="match status" value="1"/>
</dbReference>
<dbReference type="EMBL" id="CP018632">
    <property type="protein sequence ID" value="ASJ71999.1"/>
    <property type="molecule type" value="Genomic_DNA"/>
</dbReference>
<dbReference type="InterPro" id="IPR003660">
    <property type="entry name" value="HAMP_dom"/>
</dbReference>
<dbReference type="PANTHER" id="PTHR32089">
    <property type="entry name" value="METHYL-ACCEPTING CHEMOTAXIS PROTEIN MCPB"/>
    <property type="match status" value="1"/>
</dbReference>
<keyword evidence="5" id="KW-1133">Transmembrane helix</keyword>
<dbReference type="InterPro" id="IPR035965">
    <property type="entry name" value="PAS-like_dom_sf"/>
</dbReference>
<reference evidence="8 9" key="1">
    <citation type="submission" date="2016-12" db="EMBL/GenBank/DDBJ databases">
        <authorList>
            <person name="Song W.-J."/>
            <person name="Kurnit D.M."/>
        </authorList>
    </citation>
    <scope>NUCLEOTIDE SEQUENCE [LARGE SCALE GENOMIC DNA]</scope>
    <source>
        <strain evidence="8 9">IMCC3135</strain>
    </source>
</reference>